<organism evidence="5 6">
    <name type="scientific">Diploptera punctata</name>
    <name type="common">Pacific beetle cockroach</name>
    <dbReference type="NCBI Taxonomy" id="6984"/>
    <lineage>
        <taxon>Eukaryota</taxon>
        <taxon>Metazoa</taxon>
        <taxon>Ecdysozoa</taxon>
        <taxon>Arthropoda</taxon>
        <taxon>Hexapoda</taxon>
        <taxon>Insecta</taxon>
        <taxon>Pterygota</taxon>
        <taxon>Neoptera</taxon>
        <taxon>Polyneoptera</taxon>
        <taxon>Dictyoptera</taxon>
        <taxon>Blattodea</taxon>
        <taxon>Blaberoidea</taxon>
        <taxon>Blaberidae</taxon>
        <taxon>Diplopterinae</taxon>
        <taxon>Diploptera</taxon>
    </lineage>
</organism>
<protein>
    <recommendedName>
        <fullName evidence="4">Cytochrome oxidase subunit I profile domain-containing protein</fullName>
    </recommendedName>
</protein>
<feature type="non-terminal residue" evidence="5">
    <location>
        <position position="1"/>
    </location>
</feature>
<keyword evidence="3" id="KW-0812">Transmembrane</keyword>
<keyword evidence="1" id="KW-1278">Translocase</keyword>
<dbReference type="GO" id="GO:0030165">
    <property type="term" value="F:PDZ domain binding"/>
    <property type="evidence" value="ECO:0007669"/>
    <property type="project" value="TreeGrafter"/>
</dbReference>
<dbReference type="InterPro" id="IPR052771">
    <property type="entry name" value="Neurotrophin_sig_adaptor"/>
</dbReference>
<feature type="non-terminal residue" evidence="5">
    <location>
        <position position="829"/>
    </location>
</feature>
<evidence type="ECO:0000256" key="3">
    <source>
        <dbReference type="SAM" id="Phobius"/>
    </source>
</evidence>
<dbReference type="Proteomes" id="UP001233999">
    <property type="component" value="Unassembled WGS sequence"/>
</dbReference>
<name>A0AAD8AMV8_DIPPU</name>
<accession>A0AAD8AMV8</accession>
<evidence type="ECO:0000313" key="6">
    <source>
        <dbReference type="Proteomes" id="UP001233999"/>
    </source>
</evidence>
<evidence type="ECO:0000313" key="5">
    <source>
        <dbReference type="EMBL" id="KAJ9600563.1"/>
    </source>
</evidence>
<dbReference type="PANTHER" id="PTHR24116">
    <property type="entry name" value="KINASE D-INTERACTING SUBSTRATE OF 220 KDA"/>
    <property type="match status" value="1"/>
</dbReference>
<feature type="transmembrane region" description="Helical" evidence="3">
    <location>
        <begin position="805"/>
        <end position="827"/>
    </location>
</feature>
<dbReference type="EMBL" id="JASPKZ010000333">
    <property type="protein sequence ID" value="KAJ9600563.1"/>
    <property type="molecule type" value="Genomic_DNA"/>
</dbReference>
<dbReference type="PROSITE" id="PS50855">
    <property type="entry name" value="COX1"/>
    <property type="match status" value="1"/>
</dbReference>
<keyword evidence="3" id="KW-0472">Membrane</keyword>
<evidence type="ECO:0000256" key="1">
    <source>
        <dbReference type="ARBA" id="ARBA00022967"/>
    </source>
</evidence>
<reference evidence="5" key="1">
    <citation type="journal article" date="2023" name="IScience">
        <title>Live-bearing cockroach genome reveals convergent evolutionary mechanisms linked to viviparity in insects and beyond.</title>
        <authorList>
            <person name="Fouks B."/>
            <person name="Harrison M.C."/>
            <person name="Mikhailova A.A."/>
            <person name="Marchal E."/>
            <person name="English S."/>
            <person name="Carruthers M."/>
            <person name="Jennings E.C."/>
            <person name="Chiamaka E.L."/>
            <person name="Frigard R.A."/>
            <person name="Pippel M."/>
            <person name="Attardo G.M."/>
            <person name="Benoit J.B."/>
            <person name="Bornberg-Bauer E."/>
            <person name="Tobe S.S."/>
        </authorList>
    </citation>
    <scope>NUCLEOTIDE SEQUENCE</scope>
    <source>
        <strain evidence="5">Stay&amp;Tobe</strain>
    </source>
</reference>
<keyword evidence="6" id="KW-1185">Reference proteome</keyword>
<dbReference type="InterPro" id="IPR023616">
    <property type="entry name" value="Cyt_c_oxase-like_su1_dom"/>
</dbReference>
<feature type="transmembrane region" description="Helical" evidence="3">
    <location>
        <begin position="81"/>
        <end position="97"/>
    </location>
</feature>
<dbReference type="Pfam" id="PF07693">
    <property type="entry name" value="KAP_NTPase"/>
    <property type="match status" value="1"/>
</dbReference>
<reference evidence="5" key="2">
    <citation type="submission" date="2023-05" db="EMBL/GenBank/DDBJ databases">
        <authorList>
            <person name="Fouks B."/>
        </authorList>
    </citation>
    <scope>NUCLEOTIDE SEQUENCE</scope>
    <source>
        <strain evidence="5">Stay&amp;Tobe</strain>
        <tissue evidence="5">Testes</tissue>
    </source>
</reference>
<comment type="catalytic activity">
    <reaction evidence="2">
        <text>4 Fe(II)-[cytochrome c] + O2 + 8 H(+)(in) = 4 Fe(III)-[cytochrome c] + 2 H2O + 4 H(+)(out)</text>
        <dbReference type="Rhea" id="RHEA:11436"/>
        <dbReference type="Rhea" id="RHEA-COMP:10350"/>
        <dbReference type="Rhea" id="RHEA-COMP:14399"/>
        <dbReference type="ChEBI" id="CHEBI:15377"/>
        <dbReference type="ChEBI" id="CHEBI:15378"/>
        <dbReference type="ChEBI" id="CHEBI:15379"/>
        <dbReference type="ChEBI" id="CHEBI:29033"/>
        <dbReference type="ChEBI" id="CHEBI:29034"/>
        <dbReference type="EC" id="7.1.1.9"/>
    </reaction>
    <physiologicalReaction direction="left-to-right" evidence="2">
        <dbReference type="Rhea" id="RHEA:11437"/>
    </physiologicalReaction>
</comment>
<dbReference type="InterPro" id="IPR011646">
    <property type="entry name" value="KAP_P-loop"/>
</dbReference>
<keyword evidence="3" id="KW-1133">Transmembrane helix</keyword>
<feature type="transmembrane region" description="Helical" evidence="3">
    <location>
        <begin position="681"/>
        <end position="702"/>
    </location>
</feature>
<evidence type="ECO:0000256" key="2">
    <source>
        <dbReference type="ARBA" id="ARBA00049512"/>
    </source>
</evidence>
<feature type="transmembrane region" description="Helical" evidence="3">
    <location>
        <begin position="54"/>
        <end position="75"/>
    </location>
</feature>
<feature type="domain" description="Cytochrome oxidase subunit I profile" evidence="4">
    <location>
        <begin position="630"/>
        <end position="829"/>
    </location>
</feature>
<dbReference type="SUPFAM" id="SSF81442">
    <property type="entry name" value="Cytochrome c oxidase subunit I-like"/>
    <property type="match status" value="1"/>
</dbReference>
<proteinExistence type="predicted"/>
<feature type="transmembrane region" description="Helical" evidence="3">
    <location>
        <begin position="206"/>
        <end position="228"/>
    </location>
</feature>
<dbReference type="PANTHER" id="PTHR24116:SF0">
    <property type="entry name" value="KINASE D-INTERACTING SUBSTRATE OF 220 KDA"/>
    <property type="match status" value="1"/>
</dbReference>
<dbReference type="AlphaFoldDB" id="A0AAD8AMV8"/>
<evidence type="ECO:0000259" key="4">
    <source>
        <dbReference type="PROSITE" id="PS50855"/>
    </source>
</evidence>
<dbReference type="GO" id="GO:0019887">
    <property type="term" value="F:protein kinase regulator activity"/>
    <property type="evidence" value="ECO:0007669"/>
    <property type="project" value="TreeGrafter"/>
</dbReference>
<gene>
    <name evidence="5" type="ORF">L9F63_026296</name>
</gene>
<sequence>DLVESVLQMNFTKCKMFPRIFWPVLGIKNIGTIRKRLTGAESSVVDSSISNDTLFLYCTILCINVFLILFAMWLTMLLNDWFFFALFANLCYFWHSFDTNRFSGTRHFSATNLPRPDHIDSEQLPNMIVSSTTQPIRFYFTDQTRMLGSFNKIIKSTSSWRWRRLCCLPYVLIFEIGFLCFLTGICILTLYLIYESSSEDAIIEPTTAHVILITVGLVLCVAIVANLYTWTQMLQALLFSQRRHLQRAISHLDTLKSEGFLQALRSEVNLMTEMVKCLDSFTSQQTRLVIQRRLFIVILAIDPHVISKAVEVNSRRLFSESNIGGHDYLRNMVHLPFYLQNSGLRKVKVAQQTALHHRKSTAASSSSAWNENEESVSMAATSALTSDGCFRKGSRKLKLSMLVMKSFIKSLSNRFQLVPLGKLDSTSLKTMYDKVRPQIPVLKDVEPLLELDRDERKFDIFLTFHRNSLLVSDLKIFLPFTINLDPYIKKVIKEEQQSLDETGLVMGSQFAASPPSVPTRLTLLFIIVTKFLKEPYQIYIFSIGSRGLILIYTFKIHVLQMNFGDWELFRMLIYLLMYQPHNHKKEKMSSSNWLLIGLERFLWPLCIISGNNMVLWLKPVFRRTESDVRFSQMGVSHLFIVVSFFIRELHKIPLENHMIPVPFPPRNCEWKMSWDMAFPQINNISFWLLPPSLTLLLVVPLISSSSELAWTSFGTLDFSSIISISATVEFRSSSISLFRSFECRYFPKQFFFRLCMGSHCRFFYFPFLDVPEMSNQSIGAIDIFGSLPLIPAFQRFLSSHCPSSIPLFIMASYIPSYHALLLLPLLLLP</sequence>
<dbReference type="InterPro" id="IPR036927">
    <property type="entry name" value="Cyt_c_oxase-like_su1_sf"/>
</dbReference>
<feature type="transmembrane region" description="Helical" evidence="3">
    <location>
        <begin position="170"/>
        <end position="194"/>
    </location>
</feature>
<comment type="caution">
    <text evidence="5">The sequence shown here is derived from an EMBL/GenBank/DDBJ whole genome shotgun (WGS) entry which is preliminary data.</text>
</comment>
<dbReference type="GO" id="GO:0004129">
    <property type="term" value="F:cytochrome-c oxidase activity"/>
    <property type="evidence" value="ECO:0007669"/>
    <property type="project" value="UniProtKB-EC"/>
</dbReference>